<evidence type="ECO:0000313" key="1">
    <source>
        <dbReference type="EMBL" id="PIO67184.1"/>
    </source>
</evidence>
<keyword evidence="2" id="KW-1185">Reference proteome</keyword>
<dbReference type="Proteomes" id="UP000230423">
    <property type="component" value="Unassembled WGS sequence"/>
</dbReference>
<dbReference type="AlphaFoldDB" id="A0A2G9UAE2"/>
<reference evidence="1 2" key="1">
    <citation type="submission" date="2015-09" db="EMBL/GenBank/DDBJ databases">
        <title>Draft genome of the parasitic nematode Teladorsagia circumcincta isolate WARC Sus (inbred).</title>
        <authorList>
            <person name="Mitreva M."/>
        </authorList>
    </citation>
    <scope>NUCLEOTIDE SEQUENCE [LARGE SCALE GENOMIC DNA]</scope>
    <source>
        <strain evidence="1 2">S</strain>
    </source>
</reference>
<dbReference type="OrthoDB" id="5856169at2759"/>
<sequence>MRFPHRFQPPTPQLRIRQIDDLKATVASLHAALCVDEYKMKLDIERECEVHADRVMWAGPVCTIDVVGVFMGYHGAGHSFEYPSCRERLFTKQFYKRAIKHGFDIEKYNNLVTEVEEVRRQLARIRDPLFQHLPVSYLTKLEEDATTKEEGAQTKHSPDGG</sequence>
<evidence type="ECO:0000313" key="2">
    <source>
        <dbReference type="Proteomes" id="UP000230423"/>
    </source>
</evidence>
<proteinExistence type="predicted"/>
<name>A0A2G9UAE2_TELCI</name>
<accession>A0A2G9UAE2</accession>
<organism evidence="1 2">
    <name type="scientific">Teladorsagia circumcincta</name>
    <name type="common">Brown stomach worm</name>
    <name type="synonym">Ostertagia circumcincta</name>
    <dbReference type="NCBI Taxonomy" id="45464"/>
    <lineage>
        <taxon>Eukaryota</taxon>
        <taxon>Metazoa</taxon>
        <taxon>Ecdysozoa</taxon>
        <taxon>Nematoda</taxon>
        <taxon>Chromadorea</taxon>
        <taxon>Rhabditida</taxon>
        <taxon>Rhabditina</taxon>
        <taxon>Rhabditomorpha</taxon>
        <taxon>Strongyloidea</taxon>
        <taxon>Trichostrongylidae</taxon>
        <taxon>Teladorsagia</taxon>
    </lineage>
</organism>
<dbReference type="EMBL" id="KZ347763">
    <property type="protein sequence ID" value="PIO67184.1"/>
    <property type="molecule type" value="Genomic_DNA"/>
</dbReference>
<protein>
    <submittedName>
        <fullName evidence="1">Uncharacterized protein</fullName>
    </submittedName>
</protein>
<gene>
    <name evidence="1" type="ORF">TELCIR_11078</name>
</gene>